<dbReference type="SUPFAM" id="SSF53098">
    <property type="entry name" value="Ribonuclease H-like"/>
    <property type="match status" value="1"/>
</dbReference>
<reference evidence="3" key="1">
    <citation type="journal article" date="2007" name="Proc. Natl. Acad. Sci. U.S.A.">
        <title>Genome sequencing reveals complex secondary metabolome in the marine actinomycete Salinispora tropica.</title>
        <authorList>
            <person name="Udwary D.W."/>
            <person name="Zeigler L."/>
            <person name="Asolkar R.N."/>
            <person name="Singan V."/>
            <person name="Lapidus A."/>
            <person name="Fenical W."/>
            <person name="Jensen P.R."/>
            <person name="Moore B.S."/>
        </authorList>
    </citation>
    <scope>NUCLEOTIDE SEQUENCE [LARGE SCALE GENOMIC DNA]</scope>
    <source>
        <strain evidence="3">ATCC BAA-916 / DSM 44818 / CNB-440</strain>
    </source>
</reference>
<dbReference type="EMBL" id="CP000667">
    <property type="protein sequence ID" value="ABP53974.1"/>
    <property type="molecule type" value="Genomic_DNA"/>
</dbReference>
<evidence type="ECO:0000256" key="1">
    <source>
        <dbReference type="SAM" id="MobiDB-lite"/>
    </source>
</evidence>
<feature type="compositionally biased region" description="Basic residues" evidence="1">
    <location>
        <begin position="41"/>
        <end position="54"/>
    </location>
</feature>
<dbReference type="HOGENOM" id="CLU_1460304_0_0_11"/>
<dbReference type="AlphaFoldDB" id="A4X524"/>
<dbReference type="KEGG" id="stp:Strop_1508"/>
<protein>
    <recommendedName>
        <fullName evidence="4">Transposase IS4-like domain-containing protein</fullName>
    </recommendedName>
</protein>
<feature type="region of interest" description="Disordered" evidence="1">
    <location>
        <begin position="1"/>
        <end position="67"/>
    </location>
</feature>
<dbReference type="Proteomes" id="UP000000235">
    <property type="component" value="Chromosome"/>
</dbReference>
<keyword evidence="3" id="KW-1185">Reference proteome</keyword>
<proteinExistence type="predicted"/>
<dbReference type="STRING" id="369723.Strop_1508"/>
<sequence length="185" mass="20642">MLTDPAQRPGRVRHRGDDAAPGAGTGRSGSGARQRAGGCRGPRRTGPRRVRRCPRSPDRQYRSRAASTWADTANRALAQLMRVAGIRWSIEASFQTAKSQVGLDQHQVRRWDSWHRFTTVTLAALAVLTICAADAADQDHTVTGLITLTVNEIRRLTSACIIRPINDLTHRLHWSGWRRRHQARA</sequence>
<evidence type="ECO:0000313" key="2">
    <source>
        <dbReference type="EMBL" id="ABP53974.1"/>
    </source>
</evidence>
<gene>
    <name evidence="2" type="ordered locus">Strop_1508</name>
</gene>
<dbReference type="eggNOG" id="COG5659">
    <property type="taxonomic scope" value="Bacteria"/>
</dbReference>
<organism evidence="2 3">
    <name type="scientific">Salinispora tropica (strain ATCC BAA-916 / DSM 44818 / JCM 13857 / NBRC 105044 / CNB-440)</name>
    <dbReference type="NCBI Taxonomy" id="369723"/>
    <lineage>
        <taxon>Bacteria</taxon>
        <taxon>Bacillati</taxon>
        <taxon>Actinomycetota</taxon>
        <taxon>Actinomycetes</taxon>
        <taxon>Micromonosporales</taxon>
        <taxon>Micromonosporaceae</taxon>
        <taxon>Salinispora</taxon>
    </lineage>
</organism>
<evidence type="ECO:0000313" key="3">
    <source>
        <dbReference type="Proteomes" id="UP000000235"/>
    </source>
</evidence>
<dbReference type="InterPro" id="IPR012337">
    <property type="entry name" value="RNaseH-like_sf"/>
</dbReference>
<accession>A4X524</accession>
<name>A4X524_SALTO</name>
<evidence type="ECO:0008006" key="4">
    <source>
        <dbReference type="Google" id="ProtNLM"/>
    </source>
</evidence>